<keyword evidence="2" id="KW-1185">Reference proteome</keyword>
<evidence type="ECO:0000313" key="1">
    <source>
        <dbReference type="EMBL" id="OQR83843.1"/>
    </source>
</evidence>
<name>A0A1V9YDL6_ACHHY</name>
<dbReference type="STRING" id="1202772.A0A1V9YDL6"/>
<protein>
    <submittedName>
        <fullName evidence="1">Uncharacterized protein</fullName>
    </submittedName>
</protein>
<gene>
    <name evidence="1" type="ORF">ACHHYP_20715</name>
</gene>
<dbReference type="InterPro" id="IPR012337">
    <property type="entry name" value="RNaseH-like_sf"/>
</dbReference>
<sequence length="520" mass="56622">MENLSYLVMSSIDLYCGKTDTIYDAFPNSRGAYTTYANKEGAMEIVAICSQSIMEATVSDINDAGGFAISSDESTDVSGSKNIVVVVRFVSTRSVQVRLLGVLELKAGTAAAIYDAIVDLLDKRGLDIGGLVSFASDGASRVPRLVSSHYSARRLSLAAENAEGEFETHYTKLLKDTYSFFRKLLPRLQALEVAIADYGTKQLKPQLGAFTRSLSRGESLASLNKLFPAIARVVANDTSGTAATLHEAFSDDAFHVWVAFMDDALRIVNNLSKFLQSKTMHIVSVAPVVTSTIHELLTTFPINSTLEGVSTPSLRKFLFAKAWLLTDDNAALTYSAGVQYVARLTVAAFTVLYPHELKKVGADENASIAQYGLEAIGILGGIYLPNISIVELEAKYNSYKYYALASLSRPSMEFLVEVITDDNHMKQSHPSIVYLIKVAATFLHGSVDCERAFSLQNNIKTDARSRLSGNHLQDLMVCAEDGPVSRFCLCSSAGEFKNAFSRADAHLETTPNGRLATKNR</sequence>
<dbReference type="OrthoDB" id="6129557at2759"/>
<organism evidence="1 2">
    <name type="scientific">Achlya hypogyna</name>
    <name type="common">Oomycete</name>
    <name type="synonym">Protoachlya hypogyna</name>
    <dbReference type="NCBI Taxonomy" id="1202772"/>
    <lineage>
        <taxon>Eukaryota</taxon>
        <taxon>Sar</taxon>
        <taxon>Stramenopiles</taxon>
        <taxon>Oomycota</taxon>
        <taxon>Saprolegniomycetes</taxon>
        <taxon>Saprolegniales</taxon>
        <taxon>Achlyaceae</taxon>
        <taxon>Achlya</taxon>
    </lineage>
</organism>
<reference evidence="1 2" key="1">
    <citation type="journal article" date="2014" name="Genome Biol. Evol.">
        <title>The secreted proteins of Achlya hypogyna and Thraustotheca clavata identify the ancestral oomycete secretome and reveal gene acquisitions by horizontal gene transfer.</title>
        <authorList>
            <person name="Misner I."/>
            <person name="Blouin N."/>
            <person name="Leonard G."/>
            <person name="Richards T.A."/>
            <person name="Lane C.E."/>
        </authorList>
    </citation>
    <scope>NUCLEOTIDE SEQUENCE [LARGE SCALE GENOMIC DNA]</scope>
    <source>
        <strain evidence="1 2">ATCC 48635</strain>
    </source>
</reference>
<accession>A0A1V9YDL6</accession>
<dbReference type="EMBL" id="JNBR01002054">
    <property type="protein sequence ID" value="OQR83843.1"/>
    <property type="molecule type" value="Genomic_DNA"/>
</dbReference>
<dbReference type="Proteomes" id="UP000243579">
    <property type="component" value="Unassembled WGS sequence"/>
</dbReference>
<comment type="caution">
    <text evidence="1">The sequence shown here is derived from an EMBL/GenBank/DDBJ whole genome shotgun (WGS) entry which is preliminary data.</text>
</comment>
<dbReference type="PANTHER" id="PTHR46880">
    <property type="entry name" value="RAS-ASSOCIATING DOMAIN-CONTAINING PROTEIN"/>
    <property type="match status" value="1"/>
</dbReference>
<dbReference type="SUPFAM" id="SSF53098">
    <property type="entry name" value="Ribonuclease H-like"/>
    <property type="match status" value="1"/>
</dbReference>
<evidence type="ECO:0000313" key="2">
    <source>
        <dbReference type="Proteomes" id="UP000243579"/>
    </source>
</evidence>
<dbReference type="PANTHER" id="PTHR46880:SF5">
    <property type="entry name" value="DUF4371 DOMAIN-CONTAINING PROTEIN"/>
    <property type="match status" value="1"/>
</dbReference>
<proteinExistence type="predicted"/>
<dbReference type="AlphaFoldDB" id="A0A1V9YDL6"/>